<dbReference type="AlphaFoldDB" id="A0A395H376"/>
<feature type="compositionally biased region" description="Low complexity" evidence="1">
    <location>
        <begin position="122"/>
        <end position="171"/>
    </location>
</feature>
<accession>A0A395H376</accession>
<dbReference type="VEuPathDB" id="FungiDB:BO80DRAFT_443622"/>
<name>A0A395H376_9EURO</name>
<feature type="compositionally biased region" description="Low complexity" evidence="1">
    <location>
        <begin position="22"/>
        <end position="38"/>
    </location>
</feature>
<sequence length="252" mass="27274">MAPIDIEEVRRRIEAAQLEAYQNQNPETENQEQDTTQNRDFVRPHLSAADLEVIKLLEVVRDIEWVTKDGEFQKTERQDWTFADSDHVLAAGGLRAALRAAGQTGVEFINAQPAAASATAQPAVAQPTATQPAAAQPAATQPAATQPAATQSAATQPAATQPAVAQAAAAQLEEAQPEDFEAEAQTNMQPEGMEMETVNFDEYVPDAPDPVVASQSQSPTPQPDPLGLCAYHIDDEDDYWKFRLTPATPRDD</sequence>
<proteinExistence type="predicted"/>
<evidence type="ECO:0000313" key="3">
    <source>
        <dbReference type="Proteomes" id="UP000249402"/>
    </source>
</evidence>
<dbReference type="EMBL" id="KZ824431">
    <property type="protein sequence ID" value="RAL02312.1"/>
    <property type="molecule type" value="Genomic_DNA"/>
</dbReference>
<reference evidence="2 3" key="1">
    <citation type="submission" date="2018-02" db="EMBL/GenBank/DDBJ databases">
        <title>The genomes of Aspergillus section Nigri reveals drivers in fungal speciation.</title>
        <authorList>
            <consortium name="DOE Joint Genome Institute"/>
            <person name="Vesth T.C."/>
            <person name="Nybo J."/>
            <person name="Theobald S."/>
            <person name="Brandl J."/>
            <person name="Frisvad J.C."/>
            <person name="Nielsen K.F."/>
            <person name="Lyhne E.K."/>
            <person name="Kogle M.E."/>
            <person name="Kuo A."/>
            <person name="Riley R."/>
            <person name="Clum A."/>
            <person name="Nolan M."/>
            <person name="Lipzen A."/>
            <person name="Salamov A."/>
            <person name="Henrissat B."/>
            <person name="Wiebenga A."/>
            <person name="De vries R.P."/>
            <person name="Grigoriev I.V."/>
            <person name="Mortensen U.H."/>
            <person name="Andersen M.R."/>
            <person name="Baker S.E."/>
        </authorList>
    </citation>
    <scope>NUCLEOTIDE SEQUENCE [LARGE SCALE GENOMIC DNA]</scope>
    <source>
        <strain evidence="2 3">CBS 121593</strain>
    </source>
</reference>
<evidence type="ECO:0000313" key="2">
    <source>
        <dbReference type="EMBL" id="RAL02312.1"/>
    </source>
</evidence>
<organism evidence="2 3">
    <name type="scientific">Aspergillus ibericus CBS 121593</name>
    <dbReference type="NCBI Taxonomy" id="1448316"/>
    <lineage>
        <taxon>Eukaryota</taxon>
        <taxon>Fungi</taxon>
        <taxon>Dikarya</taxon>
        <taxon>Ascomycota</taxon>
        <taxon>Pezizomycotina</taxon>
        <taxon>Eurotiomycetes</taxon>
        <taxon>Eurotiomycetidae</taxon>
        <taxon>Eurotiales</taxon>
        <taxon>Aspergillaceae</taxon>
        <taxon>Aspergillus</taxon>
        <taxon>Aspergillus subgen. Circumdati</taxon>
    </lineage>
</organism>
<dbReference type="GeneID" id="37226234"/>
<dbReference type="RefSeq" id="XP_025576639.1">
    <property type="nucleotide sequence ID" value="XM_025721369.1"/>
</dbReference>
<gene>
    <name evidence="2" type="ORF">BO80DRAFT_443622</name>
</gene>
<feature type="region of interest" description="Disordered" evidence="1">
    <location>
        <begin position="19"/>
        <end position="39"/>
    </location>
</feature>
<protein>
    <submittedName>
        <fullName evidence="2">Uncharacterized protein</fullName>
    </submittedName>
</protein>
<dbReference type="OrthoDB" id="4501554at2759"/>
<feature type="region of interest" description="Disordered" evidence="1">
    <location>
        <begin position="122"/>
        <end position="230"/>
    </location>
</feature>
<evidence type="ECO:0000256" key="1">
    <source>
        <dbReference type="SAM" id="MobiDB-lite"/>
    </source>
</evidence>
<keyword evidence="3" id="KW-1185">Reference proteome</keyword>
<dbReference type="Proteomes" id="UP000249402">
    <property type="component" value="Unassembled WGS sequence"/>
</dbReference>